<comment type="caution">
    <text evidence="1">The sequence shown here is derived from an EMBL/GenBank/DDBJ whole genome shotgun (WGS) entry which is preliminary data.</text>
</comment>
<dbReference type="Proteomes" id="UP001597119">
    <property type="component" value="Unassembled WGS sequence"/>
</dbReference>
<evidence type="ECO:0000313" key="1">
    <source>
        <dbReference type="EMBL" id="MFD1586968.1"/>
    </source>
</evidence>
<name>A0ABD6CAW7_9EURY</name>
<protein>
    <submittedName>
        <fullName evidence="1">Uncharacterized protein</fullName>
    </submittedName>
</protein>
<organism evidence="1 2">
    <name type="scientific">Halorientalis brevis</name>
    <dbReference type="NCBI Taxonomy" id="1126241"/>
    <lineage>
        <taxon>Archaea</taxon>
        <taxon>Methanobacteriati</taxon>
        <taxon>Methanobacteriota</taxon>
        <taxon>Stenosarchaea group</taxon>
        <taxon>Halobacteria</taxon>
        <taxon>Halobacteriales</taxon>
        <taxon>Haloarculaceae</taxon>
        <taxon>Halorientalis</taxon>
    </lineage>
</organism>
<accession>A0ABD6CAW7</accession>
<dbReference type="InterPro" id="IPR045396">
    <property type="entry name" value="DUF6517"/>
</dbReference>
<proteinExistence type="predicted"/>
<gene>
    <name evidence="1" type="ORF">ACFR9U_08230</name>
</gene>
<evidence type="ECO:0000313" key="2">
    <source>
        <dbReference type="Proteomes" id="UP001597119"/>
    </source>
</evidence>
<sequence>MPDERGQGMPDVPASLLEGWTQTEATAETVFRLPTAKVVGHTLVYEDSDLREAVRAATDGDLDRMWRFFFATRLSFTPPLPPAIGPAAVFSTVRSRAESEFVDILRERGFRDVSPGNSQRVRVDTGDRARLRAFSATLDALLPGGGTRALPIDGWLAVWTTDGEFRLAGGAYPARPLDAFLGIDLPTVSTDPGTCRRELIALLRGVE</sequence>
<dbReference type="AlphaFoldDB" id="A0ABD6CAW7"/>
<keyword evidence="2" id="KW-1185">Reference proteome</keyword>
<reference evidence="1 2" key="1">
    <citation type="journal article" date="2019" name="Int. J. Syst. Evol. Microbiol.">
        <title>The Global Catalogue of Microorganisms (GCM) 10K type strain sequencing project: providing services to taxonomists for standard genome sequencing and annotation.</title>
        <authorList>
            <consortium name="The Broad Institute Genomics Platform"/>
            <consortium name="The Broad Institute Genome Sequencing Center for Infectious Disease"/>
            <person name="Wu L."/>
            <person name="Ma J."/>
        </authorList>
    </citation>
    <scope>NUCLEOTIDE SEQUENCE [LARGE SCALE GENOMIC DNA]</scope>
    <source>
        <strain evidence="1 2">CGMCC 1.12125</strain>
    </source>
</reference>
<dbReference type="RefSeq" id="WP_247375643.1">
    <property type="nucleotide sequence ID" value="NZ_JALLGV010000001.1"/>
</dbReference>
<dbReference type="Pfam" id="PF20127">
    <property type="entry name" value="DUF6517"/>
    <property type="match status" value="1"/>
</dbReference>
<dbReference type="EMBL" id="JBHUDJ010000003">
    <property type="protein sequence ID" value="MFD1586968.1"/>
    <property type="molecule type" value="Genomic_DNA"/>
</dbReference>